<dbReference type="EMBL" id="CM056816">
    <property type="protein sequence ID" value="KAJ8633008.1"/>
    <property type="molecule type" value="Genomic_DNA"/>
</dbReference>
<evidence type="ECO:0000313" key="2">
    <source>
        <dbReference type="Proteomes" id="UP001234297"/>
    </source>
</evidence>
<proteinExistence type="predicted"/>
<dbReference type="Proteomes" id="UP001234297">
    <property type="component" value="Chromosome 8"/>
</dbReference>
<sequence length="159" mass="17821">MAESTSNPHRSLNPLSHRQSIKHVDSNSKAVSTPLLKSIKDRDFLTHLETYLAKHNGIDKFIKISRYAVKIALSSSLLPQTSPLHPCLKSFESNIGLSQKALCLSKLAEDLNVLCAHHPISLLTYGSEGLYYFIEQLVWLSKTGLIDHRQLPYLQKISA</sequence>
<comment type="caution">
    <text evidence="1">The sequence shown here is derived from an EMBL/GenBank/DDBJ whole genome shotgun (WGS) entry which is preliminary data.</text>
</comment>
<reference evidence="1 2" key="1">
    <citation type="journal article" date="2022" name="Hortic Res">
        <title>A haplotype resolved chromosomal level avocado genome allows analysis of novel avocado genes.</title>
        <authorList>
            <person name="Nath O."/>
            <person name="Fletcher S.J."/>
            <person name="Hayward A."/>
            <person name="Shaw L.M."/>
            <person name="Masouleh A.K."/>
            <person name="Furtado A."/>
            <person name="Henry R.J."/>
            <person name="Mitter N."/>
        </authorList>
    </citation>
    <scope>NUCLEOTIDE SEQUENCE [LARGE SCALE GENOMIC DNA]</scope>
    <source>
        <strain evidence="2">cv. Hass</strain>
        <tissue evidence="1">Leaves</tissue>
    </source>
</reference>
<gene>
    <name evidence="1" type="ORF">MRB53_026344</name>
</gene>
<accession>A0ACC2LI38</accession>
<evidence type="ECO:0000313" key="1">
    <source>
        <dbReference type="EMBL" id="KAJ8633008.1"/>
    </source>
</evidence>
<protein>
    <submittedName>
        <fullName evidence="1">Uncharacterized protein</fullName>
    </submittedName>
</protein>
<keyword evidence="2" id="KW-1185">Reference proteome</keyword>
<organism evidence="1 2">
    <name type="scientific">Persea americana</name>
    <name type="common">Avocado</name>
    <dbReference type="NCBI Taxonomy" id="3435"/>
    <lineage>
        <taxon>Eukaryota</taxon>
        <taxon>Viridiplantae</taxon>
        <taxon>Streptophyta</taxon>
        <taxon>Embryophyta</taxon>
        <taxon>Tracheophyta</taxon>
        <taxon>Spermatophyta</taxon>
        <taxon>Magnoliopsida</taxon>
        <taxon>Magnoliidae</taxon>
        <taxon>Laurales</taxon>
        <taxon>Lauraceae</taxon>
        <taxon>Persea</taxon>
    </lineage>
</organism>
<name>A0ACC2LI38_PERAE</name>